<dbReference type="InterPro" id="IPR009081">
    <property type="entry name" value="PP-bd_ACP"/>
</dbReference>
<evidence type="ECO:0000313" key="6">
    <source>
        <dbReference type="EMBL" id="MCM4083100.1"/>
    </source>
</evidence>
<evidence type="ECO:0000256" key="3">
    <source>
        <dbReference type="ARBA" id="ARBA00022553"/>
    </source>
</evidence>
<sequence length="1140" mass="123092">MTAGPVTAGLPLSFPQEQLWLLEKLAPGTYNEVWVLRIRGPLRLDALQEALDGVVARHEVLRSTFHVADQVAVCRPLPHLRLALGEPVDLGTVEPAERDAMVAGIVASVADPPYDLSTGPLLRAAMLRHDAAEHVLVLATHHMIADGWSLRVLLNELLGAYGDIVAGRPVSWPELPAQYSDFAREQRAEAGDGSLAEEEAYWREQLAGVTTAVHLGPSVIRPRVKAATGRRTRIDLPPALAPKLRAFAVRTRSTPAAVLLTAFAVVVHRYTGRDDFLIGTANTGRPDEQYEPLIGFFANTLPLRLRPAPEQTFAGFLRQVMEVSLDALDHDRLPFARLVDAVGANRDRSLSPLVQLTFSHAETAATTITGAGLTVTQKHVPRGRSRFDLVVEAQTDPGAITFWVEHDDVLLPPGFVQGLFEHLRNVVAAVLEDEHLPLAAIPMLTVAERARVIFEVPPLGAPSSAREVVLTDGDLVAPTGVRGRLVTVNPRHVRLDGDRLCTTDGTTLPAGPAELGRYEPDGVVTNLGPAERLPAIGGLTVPLDEVAAALSVHPGVRAATVTTAGPAGPVTARVVPAGPLPPEVAELSAFLQARLPRYCVPDEIIGAAADDPGDDLLALVREVWATVIDRSEVDPDDDFFALGGHSMLAARTTDELRHRLGRPVPLRWLFECPTPRELALRLARPGPARRTTEAPPAPVAADPAAGAPLTAAQSQIWVLDRLAPSRPTYHSPIRVRIDGPLDIGALRRAFAAVVERHDALRTLIRFEVDRPVQYPGSTGPRLETVNLDGLPSAERAAEIDRLALRQVLRPFDLATEPGLRATLVPGHDRAAHLLLLTVHHMVMDGVSFEVFSRDLSAAYNAVVVGGEPRLPHLPMSWGDYARWEMQWAAGPEPEALRDYWSRQLRDLPVFDVPTPLVRPSSITFDGAQRSLLTEPGTARLLRTAAAAFRVSPFTVLATAQALVLGRRAGQDEGVLGAVTDNRRLPGGSGLIGCTVNTAVLRLDCRGDQAVSSLWQAAQRTVTEAYAHQGLPFPELVRAAGQPRLPGRLPLFQVGTEWHEPEATGWDLTGCRADWSFGVTGTARNDLYFTTSPRGDRLELAVELNTNLWTGEAATGLLEEIRDVLTAMLADPNAAVATVGH</sequence>
<dbReference type="SMART" id="SM00823">
    <property type="entry name" value="PKS_PP"/>
    <property type="match status" value="1"/>
</dbReference>
<dbReference type="RefSeq" id="WP_251802812.1">
    <property type="nucleotide sequence ID" value="NZ_JAMQOL010000054.1"/>
</dbReference>
<dbReference type="Gene3D" id="3.30.300.30">
    <property type="match status" value="1"/>
</dbReference>
<dbReference type="InterPro" id="IPR036736">
    <property type="entry name" value="ACP-like_sf"/>
</dbReference>
<evidence type="ECO:0000256" key="2">
    <source>
        <dbReference type="ARBA" id="ARBA00022450"/>
    </source>
</evidence>
<accession>A0ABT0YBC1</accession>
<keyword evidence="7" id="KW-1185">Reference proteome</keyword>
<evidence type="ECO:0000259" key="5">
    <source>
        <dbReference type="PROSITE" id="PS50075"/>
    </source>
</evidence>
<dbReference type="SUPFAM" id="SSF47336">
    <property type="entry name" value="ACP-like"/>
    <property type="match status" value="1"/>
</dbReference>
<dbReference type="SUPFAM" id="SSF56801">
    <property type="entry name" value="Acetyl-CoA synthetase-like"/>
    <property type="match status" value="1"/>
</dbReference>
<dbReference type="Pfam" id="PF00550">
    <property type="entry name" value="PP-binding"/>
    <property type="match status" value="1"/>
</dbReference>
<gene>
    <name evidence="6" type="ORF">LXN57_36660</name>
</gene>
<reference evidence="6 7" key="1">
    <citation type="submission" date="2022-06" db="EMBL/GenBank/DDBJ databases">
        <title>Actinoplanes abujensis sp. nov., isolated from Nigerian arid soil.</title>
        <authorList>
            <person name="Ding P."/>
        </authorList>
    </citation>
    <scope>NUCLEOTIDE SEQUENCE [LARGE SCALE GENOMIC DNA]</scope>
    <source>
        <strain evidence="7">TRM88002</strain>
    </source>
</reference>
<dbReference type="Proteomes" id="UP001523216">
    <property type="component" value="Unassembled WGS sequence"/>
</dbReference>
<dbReference type="SUPFAM" id="SSF52777">
    <property type="entry name" value="CoA-dependent acyltransferases"/>
    <property type="match status" value="4"/>
</dbReference>
<keyword evidence="2" id="KW-0596">Phosphopantetheine</keyword>
<dbReference type="Gene3D" id="1.10.1200.10">
    <property type="entry name" value="ACP-like"/>
    <property type="match status" value="1"/>
</dbReference>
<dbReference type="Gene3D" id="3.30.559.30">
    <property type="entry name" value="Nonribosomal peptide synthetase, condensation domain"/>
    <property type="match status" value="2"/>
</dbReference>
<dbReference type="InterPro" id="IPR001242">
    <property type="entry name" value="Condensation_dom"/>
</dbReference>
<evidence type="ECO:0000256" key="4">
    <source>
        <dbReference type="SAM" id="MobiDB-lite"/>
    </source>
</evidence>
<organism evidence="6 7">
    <name type="scientific">Paractinoplanes hotanensis</name>
    <dbReference type="NCBI Taxonomy" id="2906497"/>
    <lineage>
        <taxon>Bacteria</taxon>
        <taxon>Bacillati</taxon>
        <taxon>Actinomycetota</taxon>
        <taxon>Actinomycetes</taxon>
        <taxon>Micromonosporales</taxon>
        <taxon>Micromonosporaceae</taxon>
        <taxon>Paractinoplanes</taxon>
    </lineage>
</organism>
<dbReference type="InterPro" id="IPR045851">
    <property type="entry name" value="AMP-bd_C_sf"/>
</dbReference>
<keyword evidence="3" id="KW-0597">Phosphoprotein</keyword>
<dbReference type="EMBL" id="JAMQOL010000054">
    <property type="protein sequence ID" value="MCM4083100.1"/>
    <property type="molecule type" value="Genomic_DNA"/>
</dbReference>
<comment type="cofactor">
    <cofactor evidence="1">
        <name>pantetheine 4'-phosphate</name>
        <dbReference type="ChEBI" id="CHEBI:47942"/>
    </cofactor>
</comment>
<dbReference type="CDD" id="cd19531">
    <property type="entry name" value="LCL_NRPS-like"/>
    <property type="match status" value="2"/>
</dbReference>
<evidence type="ECO:0000313" key="7">
    <source>
        <dbReference type="Proteomes" id="UP001523216"/>
    </source>
</evidence>
<dbReference type="Pfam" id="PF00668">
    <property type="entry name" value="Condensation"/>
    <property type="match status" value="2"/>
</dbReference>
<comment type="caution">
    <text evidence="6">The sequence shown here is derived from an EMBL/GenBank/DDBJ whole genome shotgun (WGS) entry which is preliminary data.</text>
</comment>
<dbReference type="InterPro" id="IPR020806">
    <property type="entry name" value="PKS_PP-bd"/>
</dbReference>
<protein>
    <submittedName>
        <fullName evidence="6">Condensation domain-containing protein</fullName>
    </submittedName>
</protein>
<dbReference type="PANTHER" id="PTHR45527:SF1">
    <property type="entry name" value="FATTY ACID SYNTHASE"/>
    <property type="match status" value="1"/>
</dbReference>
<feature type="domain" description="Carrier" evidence="5">
    <location>
        <begin position="611"/>
        <end position="686"/>
    </location>
</feature>
<dbReference type="PROSITE" id="PS50075">
    <property type="entry name" value="CARRIER"/>
    <property type="match status" value="1"/>
</dbReference>
<name>A0ABT0YBC1_9ACTN</name>
<feature type="region of interest" description="Disordered" evidence="4">
    <location>
        <begin position="685"/>
        <end position="705"/>
    </location>
</feature>
<proteinExistence type="predicted"/>
<dbReference type="Gene3D" id="3.30.559.10">
    <property type="entry name" value="Chloramphenicol acetyltransferase-like domain"/>
    <property type="match status" value="2"/>
</dbReference>
<dbReference type="PROSITE" id="PS00012">
    <property type="entry name" value="PHOSPHOPANTETHEINE"/>
    <property type="match status" value="1"/>
</dbReference>
<evidence type="ECO:0000256" key="1">
    <source>
        <dbReference type="ARBA" id="ARBA00001957"/>
    </source>
</evidence>
<dbReference type="InterPro" id="IPR006162">
    <property type="entry name" value="Ppantetheine_attach_site"/>
</dbReference>
<dbReference type="PANTHER" id="PTHR45527">
    <property type="entry name" value="NONRIBOSOMAL PEPTIDE SYNTHETASE"/>
    <property type="match status" value="1"/>
</dbReference>
<dbReference type="InterPro" id="IPR023213">
    <property type="entry name" value="CAT-like_dom_sf"/>
</dbReference>